<feature type="domain" description="C1q" evidence="3">
    <location>
        <begin position="13"/>
        <end position="146"/>
    </location>
</feature>
<reference evidence="4 5" key="1">
    <citation type="journal article" date="2017" name="Nat. Ecol. Evol.">
        <title>Scallop genome provides insights into evolution of bilaterian karyotype and development.</title>
        <authorList>
            <person name="Wang S."/>
            <person name="Zhang J."/>
            <person name="Jiao W."/>
            <person name="Li J."/>
            <person name="Xun X."/>
            <person name="Sun Y."/>
            <person name="Guo X."/>
            <person name="Huan P."/>
            <person name="Dong B."/>
            <person name="Zhang L."/>
            <person name="Hu X."/>
            <person name="Sun X."/>
            <person name="Wang J."/>
            <person name="Zhao C."/>
            <person name="Wang Y."/>
            <person name="Wang D."/>
            <person name="Huang X."/>
            <person name="Wang R."/>
            <person name="Lv J."/>
            <person name="Li Y."/>
            <person name="Zhang Z."/>
            <person name="Liu B."/>
            <person name="Lu W."/>
            <person name="Hui Y."/>
            <person name="Liang J."/>
            <person name="Zhou Z."/>
            <person name="Hou R."/>
            <person name="Li X."/>
            <person name="Liu Y."/>
            <person name="Li H."/>
            <person name="Ning X."/>
            <person name="Lin Y."/>
            <person name="Zhao L."/>
            <person name="Xing Q."/>
            <person name="Dou J."/>
            <person name="Li Y."/>
            <person name="Mao J."/>
            <person name="Guo H."/>
            <person name="Dou H."/>
            <person name="Li T."/>
            <person name="Mu C."/>
            <person name="Jiang W."/>
            <person name="Fu Q."/>
            <person name="Fu X."/>
            <person name="Miao Y."/>
            <person name="Liu J."/>
            <person name="Yu Q."/>
            <person name="Li R."/>
            <person name="Liao H."/>
            <person name="Li X."/>
            <person name="Kong Y."/>
            <person name="Jiang Z."/>
            <person name="Chourrout D."/>
            <person name="Li R."/>
            <person name="Bao Z."/>
        </authorList>
    </citation>
    <scope>NUCLEOTIDE SEQUENCE [LARGE SCALE GENOMIC DNA]</scope>
    <source>
        <strain evidence="4 5">PY_sf001</strain>
    </source>
</reference>
<dbReference type="PANTHER" id="PTHR15427">
    <property type="entry name" value="EMILIN ELASTIN MICROFIBRIL INTERFACE-LOCATED PROTEIN ELASTIN MICROFIBRIL INTERFACER"/>
    <property type="match status" value="1"/>
</dbReference>
<dbReference type="STRING" id="6573.A0A210PDU4"/>
<dbReference type="SMART" id="SM00110">
    <property type="entry name" value="C1Q"/>
    <property type="match status" value="1"/>
</dbReference>
<evidence type="ECO:0000313" key="5">
    <source>
        <dbReference type="Proteomes" id="UP000242188"/>
    </source>
</evidence>
<comment type="subcellular location">
    <subcellularLocation>
        <location evidence="1">Secreted</location>
    </subcellularLocation>
</comment>
<dbReference type="OrthoDB" id="6161204at2759"/>
<dbReference type="InterPro" id="IPR008983">
    <property type="entry name" value="Tumour_necrosis_fac-like_dom"/>
</dbReference>
<dbReference type="SUPFAM" id="SSF49842">
    <property type="entry name" value="TNF-like"/>
    <property type="match status" value="1"/>
</dbReference>
<dbReference type="InterPro" id="IPR050392">
    <property type="entry name" value="Collagen/C1q_domain"/>
</dbReference>
<dbReference type="GO" id="GO:0005576">
    <property type="term" value="C:extracellular region"/>
    <property type="evidence" value="ECO:0007669"/>
    <property type="project" value="UniProtKB-SubCell"/>
</dbReference>
<dbReference type="Pfam" id="PF00386">
    <property type="entry name" value="C1q"/>
    <property type="match status" value="1"/>
</dbReference>
<evidence type="ECO:0000259" key="3">
    <source>
        <dbReference type="PROSITE" id="PS50871"/>
    </source>
</evidence>
<sequence length="146" mass="15889">MYVWLGGVTSAPYNFPAVGFHVVLTPDYLTVPHDETVVFDHSLVNVGGAYDITHGHFTATVSGLYSFTANIEFRSSDTATLDFSIVKNGDSIARVYVYGSGTSIRTVVVLLDVGDIVWLKNNVDNHPRMYGEGLSTFSGFLIAPVH</sequence>
<dbReference type="Proteomes" id="UP000242188">
    <property type="component" value="Unassembled WGS sequence"/>
</dbReference>
<dbReference type="InterPro" id="IPR001073">
    <property type="entry name" value="C1q_dom"/>
</dbReference>
<accession>A0A210PDU4</accession>
<dbReference type="PROSITE" id="PS50871">
    <property type="entry name" value="C1Q"/>
    <property type="match status" value="1"/>
</dbReference>
<gene>
    <name evidence="4" type="ORF">KP79_PYT24754</name>
</gene>
<keyword evidence="2" id="KW-0964">Secreted</keyword>
<keyword evidence="5" id="KW-1185">Reference proteome</keyword>
<dbReference type="PRINTS" id="PR00007">
    <property type="entry name" value="COMPLEMNTC1Q"/>
</dbReference>
<dbReference type="AlphaFoldDB" id="A0A210PDU4"/>
<evidence type="ECO:0000313" key="4">
    <source>
        <dbReference type="EMBL" id="OWF34626.1"/>
    </source>
</evidence>
<evidence type="ECO:0000256" key="1">
    <source>
        <dbReference type="ARBA" id="ARBA00004613"/>
    </source>
</evidence>
<organism evidence="4 5">
    <name type="scientific">Mizuhopecten yessoensis</name>
    <name type="common">Japanese scallop</name>
    <name type="synonym">Patinopecten yessoensis</name>
    <dbReference type="NCBI Taxonomy" id="6573"/>
    <lineage>
        <taxon>Eukaryota</taxon>
        <taxon>Metazoa</taxon>
        <taxon>Spiralia</taxon>
        <taxon>Lophotrochozoa</taxon>
        <taxon>Mollusca</taxon>
        <taxon>Bivalvia</taxon>
        <taxon>Autobranchia</taxon>
        <taxon>Pteriomorphia</taxon>
        <taxon>Pectinida</taxon>
        <taxon>Pectinoidea</taxon>
        <taxon>Pectinidae</taxon>
        <taxon>Mizuhopecten</taxon>
    </lineage>
</organism>
<dbReference type="EMBL" id="NEDP02079256">
    <property type="protein sequence ID" value="OWF34626.1"/>
    <property type="molecule type" value="Genomic_DNA"/>
</dbReference>
<comment type="caution">
    <text evidence="4">The sequence shown here is derived from an EMBL/GenBank/DDBJ whole genome shotgun (WGS) entry which is preliminary data.</text>
</comment>
<evidence type="ECO:0000256" key="2">
    <source>
        <dbReference type="ARBA" id="ARBA00022525"/>
    </source>
</evidence>
<proteinExistence type="predicted"/>
<name>A0A210PDU4_MIZYE</name>
<dbReference type="Gene3D" id="2.60.120.40">
    <property type="match status" value="1"/>
</dbReference>
<dbReference type="PANTHER" id="PTHR15427:SF50">
    <property type="entry name" value="COMPLEMENT C1Q TUMOR NECROSIS FACTOR-RELATED PROTEIN 2-LIKE"/>
    <property type="match status" value="1"/>
</dbReference>
<protein>
    <submittedName>
        <fullName evidence="4">Complement C1q tumor necrosis factor-related protein 5</fullName>
    </submittedName>
</protein>